<accession>A0ACB1AJA8</accession>
<evidence type="ECO:0000313" key="2">
    <source>
        <dbReference type="Proteomes" id="UP001497535"/>
    </source>
</evidence>
<dbReference type="EMBL" id="CAVMJV010000080">
    <property type="protein sequence ID" value="CAK5090100.1"/>
    <property type="molecule type" value="Genomic_DNA"/>
</dbReference>
<protein>
    <submittedName>
        <fullName evidence="1">Uncharacterized protein</fullName>
    </submittedName>
</protein>
<keyword evidence="2" id="KW-1185">Reference proteome</keyword>
<reference evidence="1" key="1">
    <citation type="submission" date="2023-11" db="EMBL/GenBank/DDBJ databases">
        <authorList>
            <person name="Poullet M."/>
        </authorList>
    </citation>
    <scope>NUCLEOTIDE SEQUENCE</scope>
    <source>
        <strain evidence="1">E1834</strain>
    </source>
</reference>
<evidence type="ECO:0000313" key="1">
    <source>
        <dbReference type="EMBL" id="CAK5090100.1"/>
    </source>
</evidence>
<comment type="caution">
    <text evidence="1">The sequence shown here is derived from an EMBL/GenBank/DDBJ whole genome shotgun (WGS) entry which is preliminary data.</text>
</comment>
<organism evidence="1 2">
    <name type="scientific">Meloidogyne enterolobii</name>
    <name type="common">Root-knot nematode worm</name>
    <name type="synonym">Meloidogyne mayaguensis</name>
    <dbReference type="NCBI Taxonomy" id="390850"/>
    <lineage>
        <taxon>Eukaryota</taxon>
        <taxon>Metazoa</taxon>
        <taxon>Ecdysozoa</taxon>
        <taxon>Nematoda</taxon>
        <taxon>Chromadorea</taxon>
        <taxon>Rhabditida</taxon>
        <taxon>Tylenchina</taxon>
        <taxon>Tylenchomorpha</taxon>
        <taxon>Tylenchoidea</taxon>
        <taxon>Meloidogynidae</taxon>
        <taxon>Meloidogyninae</taxon>
        <taxon>Meloidogyne</taxon>
    </lineage>
</organism>
<gene>
    <name evidence="1" type="ORF">MENTE1834_LOCUS37868</name>
</gene>
<dbReference type="Proteomes" id="UP001497535">
    <property type="component" value="Unassembled WGS sequence"/>
</dbReference>
<name>A0ACB1AJA8_MELEN</name>
<proteinExistence type="predicted"/>
<sequence>MPRGSLYSFDPIQFDEYKYMEENDEYKKLFKTFNRAFKGLVNKVIEFSQQNLLNIKLNPDQAEVIANELKEYDIIVEKSQTKMKMQEVKKLDIFLKLSVYFY</sequence>